<feature type="compositionally biased region" description="Polar residues" evidence="8">
    <location>
        <begin position="709"/>
        <end position="723"/>
    </location>
</feature>
<feature type="region of interest" description="Disordered" evidence="8">
    <location>
        <begin position="664"/>
        <end position="723"/>
    </location>
</feature>
<keyword evidence="2 7" id="KW-0645">Protease</keyword>
<sequence>MHSMLCSLVVLKCRRSKSKKIFSRRYFLFDIISSKKRGISKIFDKINLKYFVNNEGKHITQENGDRLQNIGAYNTTHIALHNAQNKDISYGTPAHLGKCSPNIDLLKDDDVYEIDKILRHVKEKKEKCGNIKEKGEEGYLLELIGITGNGNDIVESSTVCIRSCEDILNKMCKEKDIFKIINMVDTVSNNLCKLGDALELLRNLHNNKSVISRAHEALEKLTSYIDKINIDQSVYKFLKKKYNENANILDHEHREVLRNMILSMENQGVHIKDKKKKKEYLELQYQEKNLSFQASSNFNSEYDGCYIEKNKISPYISEHIIKQYEQTVMHFVKNNKIKMNKQYSMDKYIYLLQDSSFVMTILEKVNDEQVTNQVYALLKKPNKLFLNNILVLQYYRNMLIRFRNFKTYNEYSLIHCILNTPAKVSFFLSNFLDKIIPCFFKELQFIERYINTVACKADNKGGNISKEEIDYSNVVFPTSRNNSSNDKIGYNYSDRMIAKLTPANIFYYMNEIKKVKLKKIEEQMNKHLSLYDVIKFVITLLRDTYSLEMVNIMPLYNELWDDSIIKFEIKKGNYIYGHIYMDLFERENKSHSIAQYTVRCSKNMNACLKYKWFARNAEQCPYFYSGIVRDHVSRSVTQNVGSNVDSKAGNSTENDADYNAHRNADNVSEEDIHAPNNTLEEEQKDESRNETKRRVVELCDSSTEDGRTINPSATNNGNSRNSGKCPIHSTSNYRQTTSTFLVCNFNVNLNDTEYGYADMNSPQDTIFVNSKIAYFLEKIKMSIDKVSMFLHEFGHTLHCILSSTYLQHLSGNRSGVDFSEFSSHFFEEYLNSYDALLLLYSKNKEEKDNMKILIHDYIKNKNIICYYSLVQVTIQSIIDQIFYSISHNSNSITERKQLIENEINAYFLGMNYKGIFILDLFPQIHFSKTTHLIHYPSNYYSYLYCSVLAKYVWNRTFKNNIYNKDKAKKIVQFLQGGSVDSSLKNIISLVENDKAKIEHYTQNPHQIPLDDFFQYYEGDNKESKYYTFLQSL</sequence>
<feature type="compositionally biased region" description="Basic and acidic residues" evidence="8">
    <location>
        <begin position="685"/>
        <end position="697"/>
    </location>
</feature>
<keyword evidence="5 7" id="KW-0862">Zinc</keyword>
<evidence type="ECO:0000313" key="10">
    <source>
        <dbReference type="EMBL" id="SCO93684.1"/>
    </source>
</evidence>
<dbReference type="GeneID" id="39870270"/>
<organism evidence="10 11">
    <name type="scientific">Plasmodium malariae</name>
    <dbReference type="NCBI Taxonomy" id="5858"/>
    <lineage>
        <taxon>Eukaryota</taxon>
        <taxon>Sar</taxon>
        <taxon>Alveolata</taxon>
        <taxon>Apicomplexa</taxon>
        <taxon>Aconoidasida</taxon>
        <taxon>Haemosporida</taxon>
        <taxon>Plasmodiidae</taxon>
        <taxon>Plasmodium</taxon>
        <taxon>Plasmodium (Plasmodium)</taxon>
    </lineage>
</organism>
<evidence type="ECO:0000256" key="7">
    <source>
        <dbReference type="RuleBase" id="RU003435"/>
    </source>
</evidence>
<dbReference type="GO" id="GO:0006518">
    <property type="term" value="P:peptide metabolic process"/>
    <property type="evidence" value="ECO:0007669"/>
    <property type="project" value="TreeGrafter"/>
</dbReference>
<dbReference type="Proteomes" id="UP000219813">
    <property type="component" value="Chromosome 12"/>
</dbReference>
<dbReference type="VEuPathDB" id="PlasmoDB:PmUG01_12027800"/>
<dbReference type="AlphaFoldDB" id="A0A1D3SQB4"/>
<evidence type="ECO:0000313" key="11">
    <source>
        <dbReference type="Proteomes" id="UP000219813"/>
    </source>
</evidence>
<dbReference type="OrthoDB" id="17530at2759"/>
<dbReference type="Gene3D" id="1.10.1370.10">
    <property type="entry name" value="Neurolysin, domain 3"/>
    <property type="match status" value="1"/>
</dbReference>
<dbReference type="InterPro" id="IPR001567">
    <property type="entry name" value="Pept_M3A_M3B_dom"/>
</dbReference>
<comment type="cofactor">
    <cofactor evidence="7">
        <name>Zn(2+)</name>
        <dbReference type="ChEBI" id="CHEBI:29105"/>
    </cofactor>
    <text evidence="7">Binds 1 zinc ion.</text>
</comment>
<name>A0A1D3SQB4_PLAMA</name>
<dbReference type="Pfam" id="PF01432">
    <property type="entry name" value="Peptidase_M3"/>
    <property type="match status" value="1"/>
</dbReference>
<dbReference type="SUPFAM" id="SSF55486">
    <property type="entry name" value="Metalloproteases ('zincins'), catalytic domain"/>
    <property type="match status" value="1"/>
</dbReference>
<feature type="domain" description="Peptidase M3A/M3B catalytic" evidence="9">
    <location>
        <begin position="781"/>
        <end position="982"/>
    </location>
</feature>
<evidence type="ECO:0000256" key="4">
    <source>
        <dbReference type="ARBA" id="ARBA00022801"/>
    </source>
</evidence>
<dbReference type="GO" id="GO:0006508">
    <property type="term" value="P:proteolysis"/>
    <property type="evidence" value="ECO:0007669"/>
    <property type="project" value="UniProtKB-KW"/>
</dbReference>
<dbReference type="InterPro" id="IPR045090">
    <property type="entry name" value="Pept_M3A_M3B"/>
</dbReference>
<reference evidence="10 11" key="1">
    <citation type="submission" date="2016-06" db="EMBL/GenBank/DDBJ databases">
        <authorList>
            <consortium name="Pathogen Informatics"/>
        </authorList>
    </citation>
    <scope>NUCLEOTIDE SEQUENCE [LARGE SCALE GENOMIC DNA]</scope>
</reference>
<evidence type="ECO:0000256" key="8">
    <source>
        <dbReference type="SAM" id="MobiDB-lite"/>
    </source>
</evidence>
<keyword evidence="6 7" id="KW-0482">Metalloprotease</keyword>
<evidence type="ECO:0000256" key="1">
    <source>
        <dbReference type="ARBA" id="ARBA00006040"/>
    </source>
</evidence>
<dbReference type="GO" id="GO:0046872">
    <property type="term" value="F:metal ion binding"/>
    <property type="evidence" value="ECO:0007669"/>
    <property type="project" value="UniProtKB-UniRule"/>
</dbReference>
<proteinExistence type="inferred from homology"/>
<comment type="similarity">
    <text evidence="1 7">Belongs to the peptidase M3 family.</text>
</comment>
<evidence type="ECO:0000259" key="9">
    <source>
        <dbReference type="Pfam" id="PF01432"/>
    </source>
</evidence>
<evidence type="ECO:0000256" key="2">
    <source>
        <dbReference type="ARBA" id="ARBA00022670"/>
    </source>
</evidence>
<dbReference type="RefSeq" id="XP_028862966.1">
    <property type="nucleotide sequence ID" value="XM_029006482.1"/>
</dbReference>
<gene>
    <name evidence="10" type="primary">PmUG01_12027800</name>
    <name evidence="10" type="ORF">PMUG01_12027800</name>
</gene>
<feature type="compositionally biased region" description="Polar residues" evidence="8">
    <location>
        <begin position="640"/>
        <end position="653"/>
    </location>
</feature>
<dbReference type="EMBL" id="LT594633">
    <property type="protein sequence ID" value="SCO93684.1"/>
    <property type="molecule type" value="Genomic_DNA"/>
</dbReference>
<dbReference type="OMA" id="QYYRNML"/>
<evidence type="ECO:0000256" key="6">
    <source>
        <dbReference type="ARBA" id="ARBA00023049"/>
    </source>
</evidence>
<dbReference type="GO" id="GO:0005739">
    <property type="term" value="C:mitochondrion"/>
    <property type="evidence" value="ECO:0007669"/>
    <property type="project" value="TreeGrafter"/>
</dbReference>
<accession>A0A1D3SQB4</accession>
<dbReference type="InterPro" id="IPR024077">
    <property type="entry name" value="Neurolysin/TOP_dom2"/>
</dbReference>
<dbReference type="KEGG" id="pmal:PMUG01_12027800"/>
<evidence type="ECO:0000256" key="5">
    <source>
        <dbReference type="ARBA" id="ARBA00022833"/>
    </source>
</evidence>
<keyword evidence="4 7" id="KW-0378">Hydrolase</keyword>
<evidence type="ECO:0000256" key="3">
    <source>
        <dbReference type="ARBA" id="ARBA00022723"/>
    </source>
</evidence>
<protein>
    <submittedName>
        <fullName evidence="10">Endopeptidase, putative</fullName>
    </submittedName>
</protein>
<dbReference type="PANTHER" id="PTHR11804">
    <property type="entry name" value="PROTEASE M3 THIMET OLIGOPEPTIDASE-RELATED"/>
    <property type="match status" value="1"/>
</dbReference>
<dbReference type="Gene3D" id="1.10.1370.40">
    <property type="match status" value="1"/>
</dbReference>
<keyword evidence="3 7" id="KW-0479">Metal-binding</keyword>
<dbReference type="GO" id="GO:0004222">
    <property type="term" value="F:metalloendopeptidase activity"/>
    <property type="evidence" value="ECO:0007669"/>
    <property type="project" value="InterPro"/>
</dbReference>
<feature type="region of interest" description="Disordered" evidence="8">
    <location>
        <begin position="640"/>
        <end position="659"/>
    </location>
</feature>
<keyword evidence="11" id="KW-1185">Reference proteome</keyword>
<dbReference type="PANTHER" id="PTHR11804:SF79">
    <property type="entry name" value="MITOCHONDRIAL INTERMEDIATE PEPTIDASE"/>
    <property type="match status" value="1"/>
</dbReference>